<dbReference type="EMBL" id="CP100595">
    <property type="protein sequence ID" value="UTJ06827.1"/>
    <property type="molecule type" value="Genomic_DNA"/>
</dbReference>
<dbReference type="PROSITE" id="PS51257">
    <property type="entry name" value="PROKAR_LIPOPROTEIN"/>
    <property type="match status" value="1"/>
</dbReference>
<evidence type="ECO:0008006" key="3">
    <source>
        <dbReference type="Google" id="ProtNLM"/>
    </source>
</evidence>
<evidence type="ECO:0000313" key="1">
    <source>
        <dbReference type="EMBL" id="UTJ06827.1"/>
    </source>
</evidence>
<evidence type="ECO:0000313" key="2">
    <source>
        <dbReference type="Proteomes" id="UP001060012"/>
    </source>
</evidence>
<gene>
    <name evidence="1" type="ORF">NJU99_01705</name>
</gene>
<sequence>MRTVLFTLISLVFFTACMPIKYKNSFDTLELKTQNELSTLGLCTRDSYIKTINDSKYKKLFIEYISLNNSCTWNGLPRGHFIYQFKKHFNITSMKKIQRFDYDNYEFTSYLIDDKYYIDLIYKFGFKEDLFILDYEGFYFQELIQKYDNSYVNKNINKKRFQKEYFKSLVKMNIVENYFEKIYLKDEL</sequence>
<keyword evidence="2" id="KW-1185">Reference proteome</keyword>
<proteinExistence type="predicted"/>
<protein>
    <recommendedName>
        <fullName evidence="3">Lipoprotein</fullName>
    </recommendedName>
</protein>
<organism evidence="1 2">
    <name type="scientific">Arcobacter roscoffensis</name>
    <dbReference type="NCBI Taxonomy" id="2961520"/>
    <lineage>
        <taxon>Bacteria</taxon>
        <taxon>Pseudomonadati</taxon>
        <taxon>Campylobacterota</taxon>
        <taxon>Epsilonproteobacteria</taxon>
        <taxon>Campylobacterales</taxon>
        <taxon>Arcobacteraceae</taxon>
        <taxon>Arcobacter</taxon>
    </lineage>
</organism>
<name>A0ABY5E3U5_9BACT</name>
<accession>A0ABY5E3U5</accession>
<dbReference type="RefSeq" id="WP_254577006.1">
    <property type="nucleotide sequence ID" value="NZ_CP100595.1"/>
</dbReference>
<dbReference type="Proteomes" id="UP001060012">
    <property type="component" value="Chromosome"/>
</dbReference>
<reference evidence="1" key="1">
    <citation type="submission" date="2022-07" db="EMBL/GenBank/DDBJ databases">
        <title>Arcobacter roscoffensis sp. nov., a marine bacterium isolated from coastal seawater collected from Roscoff, France.</title>
        <authorList>
            <person name="Pascual J."/>
            <person name="Lepeaux C."/>
            <person name="Methner A."/>
            <person name="Overmann J."/>
        </authorList>
    </citation>
    <scope>NUCLEOTIDE SEQUENCE</scope>
    <source>
        <strain evidence="1">ARW1-2F2</strain>
    </source>
</reference>